<name>A0A381WW35_9ZZZZ</name>
<sequence length="44" mass="4566">MGIHGLFTFAALGKSLFAGVIGLVIVALSVHLIFTLIKKPKGSV</sequence>
<gene>
    <name evidence="2" type="ORF">METZ01_LOCUS109017</name>
</gene>
<protein>
    <submittedName>
        <fullName evidence="2">Uncharacterized protein</fullName>
    </submittedName>
</protein>
<reference evidence="2" key="1">
    <citation type="submission" date="2018-05" db="EMBL/GenBank/DDBJ databases">
        <authorList>
            <person name="Lanie J.A."/>
            <person name="Ng W.-L."/>
            <person name="Kazmierczak K.M."/>
            <person name="Andrzejewski T.M."/>
            <person name="Davidsen T.M."/>
            <person name="Wayne K.J."/>
            <person name="Tettelin H."/>
            <person name="Glass J.I."/>
            <person name="Rusch D."/>
            <person name="Podicherti R."/>
            <person name="Tsui H.-C.T."/>
            <person name="Winkler M.E."/>
        </authorList>
    </citation>
    <scope>NUCLEOTIDE SEQUENCE</scope>
</reference>
<feature type="transmembrane region" description="Helical" evidence="1">
    <location>
        <begin position="16"/>
        <end position="37"/>
    </location>
</feature>
<evidence type="ECO:0000256" key="1">
    <source>
        <dbReference type="SAM" id="Phobius"/>
    </source>
</evidence>
<keyword evidence="1" id="KW-0472">Membrane</keyword>
<evidence type="ECO:0000313" key="2">
    <source>
        <dbReference type="EMBL" id="SVA56163.1"/>
    </source>
</evidence>
<proteinExistence type="predicted"/>
<dbReference type="AlphaFoldDB" id="A0A381WW35"/>
<accession>A0A381WW35</accession>
<dbReference type="EMBL" id="UINC01012923">
    <property type="protein sequence ID" value="SVA56163.1"/>
    <property type="molecule type" value="Genomic_DNA"/>
</dbReference>
<keyword evidence="1" id="KW-1133">Transmembrane helix</keyword>
<organism evidence="2">
    <name type="scientific">marine metagenome</name>
    <dbReference type="NCBI Taxonomy" id="408172"/>
    <lineage>
        <taxon>unclassified sequences</taxon>
        <taxon>metagenomes</taxon>
        <taxon>ecological metagenomes</taxon>
    </lineage>
</organism>
<keyword evidence="1" id="KW-0812">Transmembrane</keyword>